<dbReference type="GO" id="GO:0005524">
    <property type="term" value="F:ATP binding"/>
    <property type="evidence" value="ECO:0007669"/>
    <property type="project" value="UniProtKB-KW"/>
</dbReference>
<evidence type="ECO:0000313" key="7">
    <source>
        <dbReference type="EMBL" id="HIP56806.1"/>
    </source>
</evidence>
<accession>A0A832YZT7</accession>
<comment type="similarity">
    <text evidence="1 4">Belongs to the archaeal NMN adenylyltransferase family.</text>
</comment>
<dbReference type="GO" id="GO:0000309">
    <property type="term" value="F:nicotinamide-nucleotide adenylyltransferase activity"/>
    <property type="evidence" value="ECO:0007669"/>
    <property type="project" value="UniProtKB-UniRule"/>
</dbReference>
<evidence type="ECO:0000256" key="1">
    <source>
        <dbReference type="ARBA" id="ARBA00010124"/>
    </source>
</evidence>
<keyword evidence="4" id="KW-0067">ATP-binding</keyword>
<sequence>MVQDRRGVYPGRFQPIHWGHVKVIEWALSKVDELIIVVGSAQESHTLSNPFTAGERILMIRAALRDAGIDLSRVLIIPVPDILLNAVWAKYVAMYVPPFRYAIARNPLVVRLFKEAGYEVLIPPPYDREKYNSTKIRLMMIEGNDEWRNLVPPSAAKIIDEIGGVERLREISGRD</sequence>
<comment type="subcellular location">
    <subcellularLocation>
        <location evidence="4">Cytoplasm</location>
    </subcellularLocation>
</comment>
<reference evidence="7" key="1">
    <citation type="journal article" date="2020" name="ISME J.">
        <title>Gammaproteobacteria mediating utilization of methyl-, sulfur- and petroleum organic compounds in deep ocean hydrothermal plumes.</title>
        <authorList>
            <person name="Zhou Z."/>
            <person name="Liu Y."/>
            <person name="Pan J."/>
            <person name="Cron B.R."/>
            <person name="Toner B.M."/>
            <person name="Anantharaman K."/>
            <person name="Breier J.A."/>
            <person name="Dick G.J."/>
            <person name="Li M."/>
        </authorList>
    </citation>
    <scope>NUCLEOTIDE SEQUENCE</scope>
    <source>
        <strain evidence="7">SZUA-1435</strain>
    </source>
</reference>
<dbReference type="NCBIfam" id="TIGR01527">
    <property type="entry name" value="arch_NMN_Atrans"/>
    <property type="match status" value="1"/>
</dbReference>
<dbReference type="AlphaFoldDB" id="A0A832YZT7"/>
<dbReference type="HAMAP" id="MF_00243">
    <property type="entry name" value="NMN_adenylyltr"/>
    <property type="match status" value="1"/>
</dbReference>
<dbReference type="EC" id="2.7.7.1" evidence="4 5"/>
<feature type="domain" description="Cytidyltransferase-like" evidence="6">
    <location>
        <begin position="8"/>
        <end position="137"/>
    </location>
</feature>
<dbReference type="GO" id="GO:0009435">
    <property type="term" value="P:NAD+ biosynthetic process"/>
    <property type="evidence" value="ECO:0007669"/>
    <property type="project" value="UniProtKB-UniRule"/>
</dbReference>
<keyword evidence="2 4" id="KW-0808">Transferase</keyword>
<keyword evidence="4" id="KW-0520">NAD</keyword>
<dbReference type="PANTHER" id="PTHR21342:SF0">
    <property type="entry name" value="BIFUNCTIONAL NMN ADENYLYLTRANSFERASE_NUDIX HYDROLASE"/>
    <property type="match status" value="1"/>
</dbReference>
<dbReference type="InterPro" id="IPR014729">
    <property type="entry name" value="Rossmann-like_a/b/a_fold"/>
</dbReference>
<keyword evidence="4" id="KW-0963">Cytoplasm</keyword>
<gene>
    <name evidence="7" type="ORF">EYH02_01875</name>
</gene>
<dbReference type="CDD" id="cd02166">
    <property type="entry name" value="NMNAT_Archaea"/>
    <property type="match status" value="1"/>
</dbReference>
<dbReference type="PANTHER" id="PTHR21342">
    <property type="entry name" value="PHOSPHOPANTETHEINE ADENYLYLTRANSFERASE"/>
    <property type="match status" value="1"/>
</dbReference>
<protein>
    <recommendedName>
        <fullName evidence="4 5">Nicotinamide-nucleotide adenylyltransferase</fullName>
        <ecNumber evidence="4 5">2.7.7.1</ecNumber>
    </recommendedName>
    <alternativeName>
        <fullName evidence="4">NAD(+) diphosphorylase</fullName>
    </alternativeName>
    <alternativeName>
        <fullName evidence="4">NAD(+) pyrophosphorylase</fullName>
    </alternativeName>
    <alternativeName>
        <fullName evidence="4">NMN adenylyltransferase</fullName>
    </alternativeName>
</protein>
<keyword evidence="4" id="KW-0547">Nucleotide-binding</keyword>
<dbReference type="InterPro" id="IPR004821">
    <property type="entry name" value="Cyt_trans-like"/>
</dbReference>
<keyword evidence="3 4" id="KW-0548">Nucleotidyltransferase</keyword>
<comment type="catalytic activity">
    <reaction evidence="4">
        <text>beta-nicotinamide D-ribonucleotide + ATP + H(+) = diphosphate + NAD(+)</text>
        <dbReference type="Rhea" id="RHEA:21360"/>
        <dbReference type="ChEBI" id="CHEBI:14649"/>
        <dbReference type="ChEBI" id="CHEBI:15378"/>
        <dbReference type="ChEBI" id="CHEBI:30616"/>
        <dbReference type="ChEBI" id="CHEBI:33019"/>
        <dbReference type="ChEBI" id="CHEBI:57540"/>
        <dbReference type="EC" id="2.7.7.1"/>
    </reaction>
</comment>
<dbReference type="Gene3D" id="3.40.50.620">
    <property type="entry name" value="HUPs"/>
    <property type="match status" value="1"/>
</dbReference>
<name>A0A832YZT7_9CREN</name>
<dbReference type="InterPro" id="IPR006418">
    <property type="entry name" value="NMN_Atrans_arc"/>
</dbReference>
<dbReference type="Pfam" id="PF01467">
    <property type="entry name" value="CTP_transf_like"/>
    <property type="match status" value="1"/>
</dbReference>
<comment type="pathway">
    <text evidence="4">Cofactor biosynthesis; NAD(+) biosynthesis; NAD(+) from nicotinamide D-ribonucleotide: step 1/1.</text>
</comment>
<dbReference type="NCBIfam" id="NF002243">
    <property type="entry name" value="PRK01153.1"/>
    <property type="match status" value="1"/>
</dbReference>
<dbReference type="GO" id="GO:0005737">
    <property type="term" value="C:cytoplasm"/>
    <property type="evidence" value="ECO:0007669"/>
    <property type="project" value="UniProtKB-SubCell"/>
</dbReference>
<dbReference type="NCBIfam" id="TIGR00125">
    <property type="entry name" value="cyt_tran_rel"/>
    <property type="match status" value="1"/>
</dbReference>
<evidence type="ECO:0000313" key="8">
    <source>
        <dbReference type="Proteomes" id="UP000605805"/>
    </source>
</evidence>
<evidence type="ECO:0000256" key="3">
    <source>
        <dbReference type="ARBA" id="ARBA00022695"/>
    </source>
</evidence>
<dbReference type="EMBL" id="DQTV01000038">
    <property type="protein sequence ID" value="HIP56806.1"/>
    <property type="molecule type" value="Genomic_DNA"/>
</dbReference>
<organism evidence="7 8">
    <name type="scientific">Ignisphaera aggregans</name>
    <dbReference type="NCBI Taxonomy" id="334771"/>
    <lineage>
        <taxon>Archaea</taxon>
        <taxon>Thermoproteota</taxon>
        <taxon>Thermoprotei</taxon>
        <taxon>Desulfurococcales</taxon>
        <taxon>Desulfurococcaceae</taxon>
        <taxon>Ignisphaera</taxon>
    </lineage>
</organism>
<evidence type="ECO:0000256" key="5">
    <source>
        <dbReference type="NCBIfam" id="TIGR01527"/>
    </source>
</evidence>
<evidence type="ECO:0000256" key="2">
    <source>
        <dbReference type="ARBA" id="ARBA00022679"/>
    </source>
</evidence>
<keyword evidence="4" id="KW-0662">Pyridine nucleotide biosynthesis</keyword>
<evidence type="ECO:0000259" key="6">
    <source>
        <dbReference type="Pfam" id="PF01467"/>
    </source>
</evidence>
<comment type="caution">
    <text evidence="7">The sequence shown here is derived from an EMBL/GenBank/DDBJ whole genome shotgun (WGS) entry which is preliminary data.</text>
</comment>
<evidence type="ECO:0000256" key="4">
    <source>
        <dbReference type="HAMAP-Rule" id="MF_00243"/>
    </source>
</evidence>
<dbReference type="SUPFAM" id="SSF52374">
    <property type="entry name" value="Nucleotidylyl transferase"/>
    <property type="match status" value="1"/>
</dbReference>
<proteinExistence type="inferred from homology"/>
<dbReference type="UniPathway" id="UPA00253">
    <property type="reaction ID" value="UER00600"/>
</dbReference>
<dbReference type="Proteomes" id="UP000605805">
    <property type="component" value="Unassembled WGS sequence"/>
</dbReference>